<sequence>MVAEIWKQMSNFENYEISNLGNLRNFKTKKHLSLKPNKYGYITISIADNNRKRKSCRIHRLVGKAFLPNPDNLPTIDHINRNRADNRLENLRWASYKEQAKNSVPTKPRKQIEAIDMENEEWRKMTNGLYVSNYGRIKDTNNMLRVLSNNSNYHRVKINCKKYTVHKLVAEYFLKNPNNYKYICHIDGNKKNNKVSNLKWATKSECMKNAMDLGIDK</sequence>
<dbReference type="InterPro" id="IPR044925">
    <property type="entry name" value="His-Me_finger_sf"/>
</dbReference>
<dbReference type="Gene3D" id="3.90.75.20">
    <property type="match status" value="2"/>
</dbReference>
<feature type="domain" description="HNH nuclease" evidence="2">
    <location>
        <begin position="58"/>
        <end position="100"/>
    </location>
</feature>
<gene>
    <name evidence="3" type="ORF">METZ01_LOCUS475155</name>
</gene>
<feature type="domain" description="HNH nuclease" evidence="2">
    <location>
        <begin position="165"/>
        <end position="205"/>
    </location>
</feature>
<name>A0A383BR19_9ZZZZ</name>
<dbReference type="InterPro" id="IPR003615">
    <property type="entry name" value="HNH_nuc"/>
</dbReference>
<evidence type="ECO:0000259" key="2">
    <source>
        <dbReference type="Pfam" id="PF13392"/>
    </source>
</evidence>
<feature type="non-terminal residue" evidence="3">
    <location>
        <position position="217"/>
    </location>
</feature>
<dbReference type="AlphaFoldDB" id="A0A383BR19"/>
<dbReference type="GO" id="GO:0016788">
    <property type="term" value="F:hydrolase activity, acting on ester bonds"/>
    <property type="evidence" value="ECO:0007669"/>
    <property type="project" value="InterPro"/>
</dbReference>
<proteinExistence type="predicted"/>
<protein>
    <recommendedName>
        <fullName evidence="4">HNH nuclease domain-containing protein</fullName>
    </recommendedName>
</protein>
<dbReference type="EMBL" id="UINC01202479">
    <property type="protein sequence ID" value="SVE22301.1"/>
    <property type="molecule type" value="Genomic_DNA"/>
</dbReference>
<dbReference type="SUPFAM" id="SSF54060">
    <property type="entry name" value="His-Me finger endonucleases"/>
    <property type="match status" value="2"/>
</dbReference>
<organism evidence="3">
    <name type="scientific">marine metagenome</name>
    <dbReference type="NCBI Taxonomy" id="408172"/>
    <lineage>
        <taxon>unclassified sequences</taxon>
        <taxon>metagenomes</taxon>
        <taxon>ecological metagenomes</taxon>
    </lineage>
</organism>
<accession>A0A383BR19</accession>
<evidence type="ECO:0000259" key="1">
    <source>
        <dbReference type="Pfam" id="PF07463"/>
    </source>
</evidence>
<dbReference type="Pfam" id="PF13392">
    <property type="entry name" value="HNH_3"/>
    <property type="match status" value="2"/>
</dbReference>
<evidence type="ECO:0008006" key="4">
    <source>
        <dbReference type="Google" id="ProtNLM"/>
    </source>
</evidence>
<reference evidence="3" key="1">
    <citation type="submission" date="2018-05" db="EMBL/GenBank/DDBJ databases">
        <authorList>
            <person name="Lanie J.A."/>
            <person name="Ng W.-L."/>
            <person name="Kazmierczak K.M."/>
            <person name="Andrzejewski T.M."/>
            <person name="Davidsen T.M."/>
            <person name="Wayne K.J."/>
            <person name="Tettelin H."/>
            <person name="Glass J.I."/>
            <person name="Rusch D."/>
            <person name="Podicherti R."/>
            <person name="Tsui H.-C.T."/>
            <person name="Winkler M.E."/>
        </authorList>
    </citation>
    <scope>NUCLEOTIDE SEQUENCE</scope>
</reference>
<feature type="domain" description="NUMOD4" evidence="1">
    <location>
        <begin position="4"/>
        <end position="46"/>
    </location>
</feature>
<evidence type="ECO:0000313" key="3">
    <source>
        <dbReference type="EMBL" id="SVE22301.1"/>
    </source>
</evidence>
<dbReference type="InterPro" id="IPR010902">
    <property type="entry name" value="NUMOD4"/>
</dbReference>
<dbReference type="Pfam" id="PF07463">
    <property type="entry name" value="NUMOD4"/>
    <property type="match status" value="1"/>
</dbReference>